<gene>
    <name evidence="2" type="ORF">SAMN04488123_1302</name>
</gene>
<name>A0A1G8SL76_9BACI</name>
<feature type="compositionally biased region" description="Basic and acidic residues" evidence="1">
    <location>
        <begin position="30"/>
        <end position="58"/>
    </location>
</feature>
<accession>A0A1G8SL76</accession>
<evidence type="ECO:0000313" key="2">
    <source>
        <dbReference type="EMBL" id="SDJ29495.1"/>
    </source>
</evidence>
<evidence type="ECO:0000256" key="1">
    <source>
        <dbReference type="SAM" id="MobiDB-lite"/>
    </source>
</evidence>
<feature type="region of interest" description="Disordered" evidence="1">
    <location>
        <begin position="1"/>
        <end position="58"/>
    </location>
</feature>
<dbReference type="Proteomes" id="UP000198853">
    <property type="component" value="Unassembled WGS sequence"/>
</dbReference>
<dbReference type="RefSeq" id="WP_176764826.1">
    <property type="nucleotide sequence ID" value="NZ_FNEN01000030.1"/>
</dbReference>
<dbReference type="AlphaFoldDB" id="A0A1G8SL76"/>
<evidence type="ECO:0000313" key="3">
    <source>
        <dbReference type="Proteomes" id="UP000198853"/>
    </source>
</evidence>
<keyword evidence="3" id="KW-1185">Reference proteome</keyword>
<protein>
    <submittedName>
        <fullName evidence="2">Uncharacterized protein</fullName>
    </submittedName>
</protein>
<dbReference type="EMBL" id="FNEN01000030">
    <property type="protein sequence ID" value="SDJ29495.1"/>
    <property type="molecule type" value="Genomic_DNA"/>
</dbReference>
<sequence length="58" mass="6831">MSRTKHRSMTPVDPDEQHIDVELKGSYADGRGKDTEEEKEITRNLVRKYKEEHEKSSE</sequence>
<organism evidence="2 3">
    <name type="scientific">Natribacillus halophilus</name>
    <dbReference type="NCBI Taxonomy" id="549003"/>
    <lineage>
        <taxon>Bacteria</taxon>
        <taxon>Bacillati</taxon>
        <taxon>Bacillota</taxon>
        <taxon>Bacilli</taxon>
        <taxon>Bacillales</taxon>
        <taxon>Bacillaceae</taxon>
        <taxon>Natribacillus</taxon>
    </lineage>
</organism>
<proteinExistence type="predicted"/>
<reference evidence="2 3" key="1">
    <citation type="submission" date="2016-10" db="EMBL/GenBank/DDBJ databases">
        <authorList>
            <person name="de Groot N.N."/>
        </authorList>
    </citation>
    <scope>NUCLEOTIDE SEQUENCE [LARGE SCALE GENOMIC DNA]</scope>
    <source>
        <strain evidence="2 3">DSM 21771</strain>
    </source>
</reference>